<dbReference type="Gene3D" id="3.30.457.50">
    <property type="entry name" value="Chromosome segregation protein Spc25"/>
    <property type="match status" value="1"/>
</dbReference>
<evidence type="ECO:0000256" key="5">
    <source>
        <dbReference type="ARBA" id="ARBA00022776"/>
    </source>
</evidence>
<evidence type="ECO:0000256" key="1">
    <source>
        <dbReference type="ARBA" id="ARBA00004584"/>
    </source>
</evidence>
<protein>
    <recommendedName>
        <fullName evidence="9">Kinetochore protein SPC25</fullName>
    </recommendedName>
</protein>
<dbReference type="GO" id="GO:0031262">
    <property type="term" value="C:Ndc80 complex"/>
    <property type="evidence" value="ECO:0007669"/>
    <property type="project" value="InterPro"/>
</dbReference>
<dbReference type="GO" id="GO:0007059">
    <property type="term" value="P:chromosome segregation"/>
    <property type="evidence" value="ECO:0007669"/>
    <property type="project" value="InterPro"/>
</dbReference>
<keyword evidence="14" id="KW-1185">Reference proteome</keyword>
<evidence type="ECO:0000256" key="9">
    <source>
        <dbReference type="RuleBase" id="RU367150"/>
    </source>
</evidence>
<keyword evidence="6 10" id="KW-0175">Coiled coil</keyword>
<comment type="subunit">
    <text evidence="9">Component of the NDC80 complex.</text>
</comment>
<accession>A0AA39DD31</accession>
<feature type="compositionally biased region" description="Basic and acidic residues" evidence="11">
    <location>
        <begin position="264"/>
        <end position="275"/>
    </location>
</feature>
<feature type="coiled-coil region" evidence="10">
    <location>
        <begin position="59"/>
        <end position="121"/>
    </location>
</feature>
<comment type="subcellular location">
    <subcellularLocation>
        <location evidence="1">Chromosome</location>
        <location evidence="1">Centromere</location>
    </subcellularLocation>
    <subcellularLocation>
        <location evidence="9">Nucleus</location>
    </subcellularLocation>
    <subcellularLocation>
        <location evidence="9">Chromosome</location>
        <location evidence="9">Centromere</location>
        <location evidence="9">Kinetochore</location>
    </subcellularLocation>
</comment>
<dbReference type="InterPro" id="IPR045143">
    <property type="entry name" value="Spc25"/>
</dbReference>
<evidence type="ECO:0000256" key="3">
    <source>
        <dbReference type="ARBA" id="ARBA00022454"/>
    </source>
</evidence>
<dbReference type="FunFam" id="3.30.457.50:FF:000001">
    <property type="entry name" value="Probable kinetochore protein spc25"/>
    <property type="match status" value="1"/>
</dbReference>
<gene>
    <name evidence="13" type="ORF">PVL29_022669</name>
</gene>
<dbReference type="PANTHER" id="PTHR14281">
    <property type="entry name" value="KINETOCHORE PROTEIN SPC25-RELATED"/>
    <property type="match status" value="1"/>
</dbReference>
<comment type="function">
    <text evidence="9">Acts as a component of the essential kinetochore-associated NDC80 complex, which is required for chromosome segregation and spindle checkpoint activity.</text>
</comment>
<feature type="region of interest" description="Disordered" evidence="11">
    <location>
        <begin position="256"/>
        <end position="275"/>
    </location>
</feature>
<evidence type="ECO:0000256" key="10">
    <source>
        <dbReference type="SAM" id="Coils"/>
    </source>
</evidence>
<keyword evidence="5 9" id="KW-0498">Mitosis</keyword>
<dbReference type="PANTHER" id="PTHR14281:SF0">
    <property type="entry name" value="KINETOCHORE PROTEIN SPC25"/>
    <property type="match status" value="1"/>
</dbReference>
<keyword evidence="9" id="KW-0539">Nucleus</keyword>
<dbReference type="Pfam" id="PF08234">
    <property type="entry name" value="Spindle_Spc25"/>
    <property type="match status" value="1"/>
</dbReference>
<evidence type="ECO:0000313" key="14">
    <source>
        <dbReference type="Proteomes" id="UP001168098"/>
    </source>
</evidence>
<evidence type="ECO:0000259" key="12">
    <source>
        <dbReference type="Pfam" id="PF08234"/>
    </source>
</evidence>
<dbReference type="GO" id="GO:0005634">
    <property type="term" value="C:nucleus"/>
    <property type="evidence" value="ECO:0007669"/>
    <property type="project" value="UniProtKB-SubCell"/>
</dbReference>
<feature type="domain" description="Chromosome segregation protein Spc25 C-terminal" evidence="12">
    <location>
        <begin position="163"/>
        <end position="231"/>
    </location>
</feature>
<name>A0AA39DD31_VITRO</name>
<keyword evidence="9" id="KW-0995">Kinetochore</keyword>
<dbReference type="InterPro" id="IPR013255">
    <property type="entry name" value="Spc25_C"/>
</dbReference>
<dbReference type="Proteomes" id="UP001168098">
    <property type="component" value="Unassembled WGS sequence"/>
</dbReference>
<keyword evidence="3 9" id="KW-0158">Chromosome</keyword>
<keyword evidence="4 9" id="KW-0132">Cell division</keyword>
<keyword evidence="7 9" id="KW-0131">Cell cycle</keyword>
<evidence type="ECO:0000256" key="7">
    <source>
        <dbReference type="ARBA" id="ARBA00023306"/>
    </source>
</evidence>
<sequence length="348" mass="39617">MQSKVEQSARTKMQELRLICDKEIPMQQQKIDSAVLSFRRSLETLQSKAHKTVENQVKLGKLKAQLREVEDDLVKALAVKTRKEAKKMAIMDSISATKAKIEELKRTVEEHKARKDQCAAIISQQDIALATYEGKGDQVTGRREEIQEAIAWYNEVLGFQIEGGHGVKFIFTNINSKNPSEEYSFTIRHANDTYTLLDCSPHLNDIKELIHELNRMNGLFKFVRIMREKFQKAAEFGVLPQFTPLHQHSSTISISAPVSSVSTDSRDESPAEKNELQIKHERTNWHSEKVIHEGGRHAILSPGSALSLRRSPRFQVPSIELYDIFLHFSLYDILKLASGLSKTTVELH</sequence>
<evidence type="ECO:0000256" key="4">
    <source>
        <dbReference type="ARBA" id="ARBA00022618"/>
    </source>
</evidence>
<keyword evidence="8 9" id="KW-0137">Centromere</keyword>
<evidence type="ECO:0000313" key="13">
    <source>
        <dbReference type="EMBL" id="KAJ9677827.1"/>
    </source>
</evidence>
<dbReference type="EMBL" id="JARBHA010000017">
    <property type="protein sequence ID" value="KAJ9677827.1"/>
    <property type="molecule type" value="Genomic_DNA"/>
</dbReference>
<evidence type="ECO:0000256" key="2">
    <source>
        <dbReference type="ARBA" id="ARBA00006379"/>
    </source>
</evidence>
<comment type="caution">
    <text evidence="13">The sequence shown here is derived from an EMBL/GenBank/DDBJ whole genome shotgun (WGS) entry which is preliminary data.</text>
</comment>
<reference evidence="13 14" key="1">
    <citation type="journal article" date="2023" name="BMC Biotechnol.">
        <title>Vitis rotundifolia cv Carlos genome sequencing.</title>
        <authorList>
            <person name="Huff M."/>
            <person name="Hulse-Kemp A."/>
            <person name="Scheffler B."/>
            <person name="Youngblood R."/>
            <person name="Simpson S."/>
            <person name="Babiker E."/>
            <person name="Staton M."/>
        </authorList>
    </citation>
    <scope>NUCLEOTIDE SEQUENCE [LARGE SCALE GENOMIC DNA]</scope>
    <source>
        <tissue evidence="13">Leaf</tissue>
    </source>
</reference>
<dbReference type="GO" id="GO:0051301">
    <property type="term" value="P:cell division"/>
    <property type="evidence" value="ECO:0007669"/>
    <property type="project" value="UniProtKB-UniRule"/>
</dbReference>
<comment type="similarity">
    <text evidence="2 9">Belongs to the SPC25 family.</text>
</comment>
<evidence type="ECO:0000256" key="8">
    <source>
        <dbReference type="ARBA" id="ARBA00023328"/>
    </source>
</evidence>
<evidence type="ECO:0000256" key="11">
    <source>
        <dbReference type="SAM" id="MobiDB-lite"/>
    </source>
</evidence>
<proteinExistence type="inferred from homology"/>
<dbReference type="AlphaFoldDB" id="A0AA39DD31"/>
<dbReference type="CDD" id="cd23784">
    <property type="entry name" value="RWD_Spc25"/>
    <property type="match status" value="1"/>
</dbReference>
<organism evidence="13 14">
    <name type="scientific">Vitis rotundifolia</name>
    <name type="common">Muscadine grape</name>
    <dbReference type="NCBI Taxonomy" id="103349"/>
    <lineage>
        <taxon>Eukaryota</taxon>
        <taxon>Viridiplantae</taxon>
        <taxon>Streptophyta</taxon>
        <taxon>Embryophyta</taxon>
        <taxon>Tracheophyta</taxon>
        <taxon>Spermatophyta</taxon>
        <taxon>Magnoliopsida</taxon>
        <taxon>eudicotyledons</taxon>
        <taxon>Gunneridae</taxon>
        <taxon>Pentapetalae</taxon>
        <taxon>rosids</taxon>
        <taxon>Vitales</taxon>
        <taxon>Vitaceae</taxon>
        <taxon>Viteae</taxon>
        <taxon>Vitis</taxon>
    </lineage>
</organism>
<evidence type="ECO:0000256" key="6">
    <source>
        <dbReference type="ARBA" id="ARBA00023054"/>
    </source>
</evidence>